<protein>
    <submittedName>
        <fullName evidence="1">DUF2255 family protein</fullName>
    </submittedName>
</protein>
<accession>A0ABV1WCR3</accession>
<dbReference type="InterPro" id="IPR016888">
    <property type="entry name" value="UCP028498"/>
</dbReference>
<dbReference type="EMBL" id="JBEPCU010000885">
    <property type="protein sequence ID" value="MER6981912.1"/>
    <property type="molecule type" value="Genomic_DNA"/>
</dbReference>
<keyword evidence="2" id="KW-1185">Reference proteome</keyword>
<reference evidence="1 2" key="1">
    <citation type="submission" date="2024-06" db="EMBL/GenBank/DDBJ databases">
        <title>The Natural Products Discovery Center: Release of the First 8490 Sequenced Strains for Exploring Actinobacteria Biosynthetic Diversity.</title>
        <authorList>
            <person name="Kalkreuter E."/>
            <person name="Kautsar S.A."/>
            <person name="Yang D."/>
            <person name="Bader C.D."/>
            <person name="Teijaro C.N."/>
            <person name="Fluegel L."/>
            <person name="Davis C.M."/>
            <person name="Simpson J.R."/>
            <person name="Lauterbach L."/>
            <person name="Steele A.D."/>
            <person name="Gui C."/>
            <person name="Meng S."/>
            <person name="Li G."/>
            <person name="Viehrig K."/>
            <person name="Ye F."/>
            <person name="Su P."/>
            <person name="Kiefer A.F."/>
            <person name="Nichols A."/>
            <person name="Cepeda A.J."/>
            <person name="Yan W."/>
            <person name="Fan B."/>
            <person name="Jiang Y."/>
            <person name="Adhikari A."/>
            <person name="Zheng C.-J."/>
            <person name="Schuster L."/>
            <person name="Cowan T.M."/>
            <person name="Smanski M.J."/>
            <person name="Chevrette M.G."/>
            <person name="De Carvalho L.P.S."/>
            <person name="Shen B."/>
        </authorList>
    </citation>
    <scope>NUCLEOTIDE SEQUENCE [LARGE SCALE GENOMIC DNA]</scope>
    <source>
        <strain evidence="1 2">NPDC000634</strain>
    </source>
</reference>
<dbReference type="Pfam" id="PF10012">
    <property type="entry name" value="DUF2255"/>
    <property type="match status" value="1"/>
</dbReference>
<evidence type="ECO:0000313" key="1">
    <source>
        <dbReference type="EMBL" id="MER6981912.1"/>
    </source>
</evidence>
<gene>
    <name evidence="1" type="ORF">ABT317_34300</name>
</gene>
<name>A0ABV1WCR3_9ACTN</name>
<dbReference type="Proteomes" id="UP001458415">
    <property type="component" value="Unassembled WGS sequence"/>
</dbReference>
<comment type="caution">
    <text evidence="1">The sequence shown here is derived from an EMBL/GenBank/DDBJ whole genome shotgun (WGS) entry which is preliminary data.</text>
</comment>
<evidence type="ECO:0000313" key="2">
    <source>
        <dbReference type="Proteomes" id="UP001458415"/>
    </source>
</evidence>
<dbReference type="RefSeq" id="WP_086725427.1">
    <property type="nucleotide sequence ID" value="NZ_MUBM01000089.1"/>
</dbReference>
<proteinExistence type="predicted"/>
<sequence>MNTWTPEDRNLFTETYSLVLTAGDGERPGVEIGMVVVDDELYVRAYRGVRSRWYRAAREHGHGRIRLGSVTRDVLLTTHGLQPPAGLDAAFRDKYGPVADALVAGPEARAATIRIDPA</sequence>
<organism evidence="1 2">
    <name type="scientific">Streptomyces carpinensis</name>
    <dbReference type="NCBI Taxonomy" id="66369"/>
    <lineage>
        <taxon>Bacteria</taxon>
        <taxon>Bacillati</taxon>
        <taxon>Actinomycetota</taxon>
        <taxon>Actinomycetes</taxon>
        <taxon>Kitasatosporales</taxon>
        <taxon>Streptomycetaceae</taxon>
        <taxon>Streptomyces</taxon>
    </lineage>
</organism>